<evidence type="ECO:0000313" key="1">
    <source>
        <dbReference type="EMBL" id="PWW26931.1"/>
    </source>
</evidence>
<proteinExistence type="predicted"/>
<dbReference type="Proteomes" id="UP000247150">
    <property type="component" value="Unassembled WGS sequence"/>
</dbReference>
<dbReference type="EMBL" id="QGTW01000009">
    <property type="protein sequence ID" value="PWW26931.1"/>
    <property type="molecule type" value="Genomic_DNA"/>
</dbReference>
<reference evidence="1 2" key="1">
    <citation type="submission" date="2018-05" db="EMBL/GenBank/DDBJ databases">
        <title>Freshwater and sediment microbial communities from various areas in North America, analyzing microbe dynamics in response to fracking.</title>
        <authorList>
            <person name="Lamendella R."/>
        </authorList>
    </citation>
    <scope>NUCLEOTIDE SEQUENCE [LARGE SCALE GENOMIC DNA]</scope>
    <source>
        <strain evidence="1 2">15_TX</strain>
    </source>
</reference>
<comment type="caution">
    <text evidence="1">The sequence shown here is derived from an EMBL/GenBank/DDBJ whole genome shotgun (WGS) entry which is preliminary data.</text>
</comment>
<sequence length="43" mass="5040">MGLNHNTAFLEFPKREHTGNEQICYGYAFKLRSDAELDVFYVN</sequence>
<protein>
    <submittedName>
        <fullName evidence="1">Uncharacterized protein</fullName>
    </submittedName>
</protein>
<organism evidence="1 2">
    <name type="scientific">Cytobacillus oceanisediminis</name>
    <dbReference type="NCBI Taxonomy" id="665099"/>
    <lineage>
        <taxon>Bacteria</taxon>
        <taxon>Bacillati</taxon>
        <taxon>Bacillota</taxon>
        <taxon>Bacilli</taxon>
        <taxon>Bacillales</taxon>
        <taxon>Bacillaceae</taxon>
        <taxon>Cytobacillus</taxon>
    </lineage>
</organism>
<evidence type="ECO:0000313" key="2">
    <source>
        <dbReference type="Proteomes" id="UP000247150"/>
    </source>
</evidence>
<gene>
    <name evidence="1" type="ORF">DFO73_10997</name>
</gene>
<name>A0A2V3A0A7_9BACI</name>
<accession>A0A2V3A0A7</accession>
<dbReference type="AlphaFoldDB" id="A0A2V3A0A7"/>